<evidence type="ECO:0000313" key="1">
    <source>
        <dbReference type="EMBL" id="CAF0954632.1"/>
    </source>
</evidence>
<reference evidence="1" key="1">
    <citation type="submission" date="2021-02" db="EMBL/GenBank/DDBJ databases">
        <authorList>
            <person name="Nowell W R."/>
        </authorList>
    </citation>
    <scope>NUCLEOTIDE SEQUENCE</scope>
</reference>
<sequence length="324" mass="38664">MSRLEIFPDELFLNLFSYIPPTDLYHIWHGLNRRFRAVLRSVRISFDLNENTDENTRALNYFSKQIVFIHLRILYKSLDFKQYPNLCSLIIDTKLTKKQLDSIQPINLPCLKRLTFSKWSKDEEILNEIIFNRYSSNKQNFSSLKVYHLPSIPSYFISNTSNLSHIQTMIFDRVTPYDIDLILSLQPILRRLKVTIVRWVPDETIPQISINNKNYQHKHLIHLHTTMNTCNKLDDLYPLLSHIPCLRYLYIACDSLTINDFKQLAFELLTRLPCLERFNCSFKQTYIENIEKLHCMSPLFRHMKCRKVEWSGGWHYYCVTTRNA</sequence>
<dbReference type="EMBL" id="CAJOAX010001408">
    <property type="protein sequence ID" value="CAF3713036.1"/>
    <property type="molecule type" value="Genomic_DNA"/>
</dbReference>
<evidence type="ECO:0000313" key="3">
    <source>
        <dbReference type="Proteomes" id="UP000663882"/>
    </source>
</evidence>
<organism evidence="1 3">
    <name type="scientific">Rotaria sordida</name>
    <dbReference type="NCBI Taxonomy" id="392033"/>
    <lineage>
        <taxon>Eukaryota</taxon>
        <taxon>Metazoa</taxon>
        <taxon>Spiralia</taxon>
        <taxon>Gnathifera</taxon>
        <taxon>Rotifera</taxon>
        <taxon>Eurotatoria</taxon>
        <taxon>Bdelloidea</taxon>
        <taxon>Philodinida</taxon>
        <taxon>Philodinidae</taxon>
        <taxon>Rotaria</taxon>
    </lineage>
</organism>
<dbReference type="Proteomes" id="UP000663882">
    <property type="component" value="Unassembled WGS sequence"/>
</dbReference>
<name>A0A814DIM9_9BILA</name>
<dbReference type="Proteomes" id="UP000663823">
    <property type="component" value="Unassembled WGS sequence"/>
</dbReference>
<evidence type="ECO:0008006" key="4">
    <source>
        <dbReference type="Google" id="ProtNLM"/>
    </source>
</evidence>
<comment type="caution">
    <text evidence="1">The sequence shown here is derived from an EMBL/GenBank/DDBJ whole genome shotgun (WGS) entry which is preliminary data.</text>
</comment>
<gene>
    <name evidence="2" type="ORF">OTI717_LOCUS13312</name>
    <name evidence="1" type="ORF">RFH988_LOCUS11816</name>
</gene>
<accession>A0A814DIM9</accession>
<protein>
    <recommendedName>
        <fullName evidence="4">F-box domain-containing protein</fullName>
    </recommendedName>
</protein>
<dbReference type="EMBL" id="CAJNOO010000476">
    <property type="protein sequence ID" value="CAF0954632.1"/>
    <property type="molecule type" value="Genomic_DNA"/>
</dbReference>
<dbReference type="AlphaFoldDB" id="A0A814DIM9"/>
<evidence type="ECO:0000313" key="2">
    <source>
        <dbReference type="EMBL" id="CAF3713036.1"/>
    </source>
</evidence>
<dbReference type="OrthoDB" id="10019384at2759"/>
<dbReference type="SUPFAM" id="SSF52047">
    <property type="entry name" value="RNI-like"/>
    <property type="match status" value="1"/>
</dbReference>
<proteinExistence type="predicted"/>